<dbReference type="PANTHER" id="PTHR43569:SF2">
    <property type="entry name" value="AMIDOHYDROLASE-RELATED DOMAIN-CONTAINING PROTEIN"/>
    <property type="match status" value="1"/>
</dbReference>
<gene>
    <name evidence="3" type="ORF">QNI16_14305</name>
</gene>
<dbReference type="InterPro" id="IPR032466">
    <property type="entry name" value="Metal_Hydrolase"/>
</dbReference>
<dbReference type="InterPro" id="IPR052350">
    <property type="entry name" value="Metallo-dep_Lactonases"/>
</dbReference>
<dbReference type="AlphaFoldDB" id="A0AAE3U9G0"/>
<accession>A0AAE3U9G0</accession>
<protein>
    <submittedName>
        <fullName evidence="3">Amidohydrolase family protein</fullName>
    </submittedName>
</protein>
<proteinExistence type="inferred from homology"/>
<dbReference type="PANTHER" id="PTHR43569">
    <property type="entry name" value="AMIDOHYDROLASE"/>
    <property type="match status" value="1"/>
</dbReference>
<comment type="similarity">
    <text evidence="1">Belongs to the metallo-dependent hydrolases superfamily.</text>
</comment>
<evidence type="ECO:0000259" key="2">
    <source>
        <dbReference type="Pfam" id="PF04909"/>
    </source>
</evidence>
<dbReference type="InterPro" id="IPR006680">
    <property type="entry name" value="Amidohydro-rel"/>
</dbReference>
<dbReference type="SUPFAM" id="SSF51556">
    <property type="entry name" value="Metallo-dependent hydrolases"/>
    <property type="match status" value="1"/>
</dbReference>
<evidence type="ECO:0000313" key="3">
    <source>
        <dbReference type="EMBL" id="MDJ1481669.1"/>
    </source>
</evidence>
<dbReference type="EMBL" id="JASJOS010000005">
    <property type="protein sequence ID" value="MDJ1481669.1"/>
    <property type="molecule type" value="Genomic_DNA"/>
</dbReference>
<feature type="domain" description="Amidohydrolase-related" evidence="2">
    <location>
        <begin position="19"/>
        <end position="292"/>
    </location>
</feature>
<dbReference type="Gene3D" id="3.20.20.140">
    <property type="entry name" value="Metal-dependent hydrolases"/>
    <property type="match status" value="1"/>
</dbReference>
<dbReference type="Pfam" id="PF04909">
    <property type="entry name" value="Amidohydro_2"/>
    <property type="match status" value="1"/>
</dbReference>
<evidence type="ECO:0000313" key="4">
    <source>
        <dbReference type="Proteomes" id="UP001241110"/>
    </source>
</evidence>
<reference evidence="3" key="1">
    <citation type="submission" date="2023-05" db="EMBL/GenBank/DDBJ databases">
        <authorList>
            <person name="Zhang X."/>
        </authorList>
    </citation>
    <scope>NUCLEOTIDE SEQUENCE</scope>
    <source>
        <strain evidence="3">YF14B1</strain>
    </source>
</reference>
<evidence type="ECO:0000256" key="1">
    <source>
        <dbReference type="ARBA" id="ARBA00038310"/>
    </source>
</evidence>
<comment type="caution">
    <text evidence="3">The sequence shown here is derived from an EMBL/GenBank/DDBJ whole genome shotgun (WGS) entry which is preliminary data.</text>
</comment>
<name>A0AAE3U9G0_9BACT</name>
<dbReference type="GO" id="GO:0016787">
    <property type="term" value="F:hydrolase activity"/>
    <property type="evidence" value="ECO:0007669"/>
    <property type="project" value="InterPro"/>
</dbReference>
<organism evidence="3 4">
    <name type="scientific">Xanthocytophaga flava</name>
    <dbReference type="NCBI Taxonomy" id="3048013"/>
    <lineage>
        <taxon>Bacteria</taxon>
        <taxon>Pseudomonadati</taxon>
        <taxon>Bacteroidota</taxon>
        <taxon>Cytophagia</taxon>
        <taxon>Cytophagales</taxon>
        <taxon>Rhodocytophagaceae</taxon>
        <taxon>Xanthocytophaga</taxon>
    </lineage>
</organism>
<sequence length="293" mass="33984">MYYWELYDQYTPNSYIMKIDAHQHFWLYTPEEFGWISDDMATIRRNFMPEDLQPELQKMQFDGCIAVQASQTLDENYFLLGLAEEYNFIKGVVGWVDLQSDTVSDSLSEFASQSKFVGVRHVVQGESDPEFMLRPAFMNGIQQLAQHNLTYDILIYHHQLPMAIRFVEKFPDQPMVLDHIAKPDIKNGQGFDSWRNNILQLGSHSNVYCKLSGMVTEANWQIWTPQDFRKYLDTVLEAFTPQRLMIGSDWPVCLVASPYEKTTQLVVDYIQALSQQEQNQILGGTAAQFYGLE</sequence>
<dbReference type="Proteomes" id="UP001241110">
    <property type="component" value="Unassembled WGS sequence"/>
</dbReference>
<dbReference type="RefSeq" id="WP_313979746.1">
    <property type="nucleotide sequence ID" value="NZ_JASJOS010000005.1"/>
</dbReference>